<dbReference type="SUPFAM" id="SSF57196">
    <property type="entry name" value="EGF/Laminin"/>
    <property type="match status" value="1"/>
</dbReference>
<reference evidence="1 2" key="1">
    <citation type="journal article" date="2020" name="Mol. Biol. Evol.">
        <title>Interspecific Gene Flow and the Evolution of Specialization in Black and White Rhinoceros.</title>
        <authorList>
            <person name="Moodley Y."/>
            <person name="Westbury M.V."/>
            <person name="Russo I.M."/>
            <person name="Gopalakrishnan S."/>
            <person name="Rakotoarivelo A."/>
            <person name="Olsen R.A."/>
            <person name="Prost S."/>
            <person name="Tunstall T."/>
            <person name="Ryder O.A."/>
            <person name="Dalen L."/>
            <person name="Bruford M.W."/>
        </authorList>
    </citation>
    <scope>NUCLEOTIDE SEQUENCE [LARGE SCALE GENOMIC DNA]</scope>
    <source>
        <strain evidence="1">SBR-YM</strain>
        <tissue evidence="1">Skin</tissue>
    </source>
</reference>
<dbReference type="AlphaFoldDB" id="A0A7J7EPA0"/>
<keyword evidence="2" id="KW-1185">Reference proteome</keyword>
<dbReference type="Pfam" id="PF14670">
    <property type="entry name" value="FXa_inhibition"/>
    <property type="match status" value="1"/>
</dbReference>
<accession>A0A7J7EPA0</accession>
<organism evidence="1 2">
    <name type="scientific">Diceros bicornis minor</name>
    <name type="common">South-central black rhinoceros</name>
    <dbReference type="NCBI Taxonomy" id="77932"/>
    <lineage>
        <taxon>Eukaryota</taxon>
        <taxon>Metazoa</taxon>
        <taxon>Chordata</taxon>
        <taxon>Craniata</taxon>
        <taxon>Vertebrata</taxon>
        <taxon>Euteleostomi</taxon>
        <taxon>Mammalia</taxon>
        <taxon>Eutheria</taxon>
        <taxon>Laurasiatheria</taxon>
        <taxon>Perissodactyla</taxon>
        <taxon>Rhinocerotidae</taxon>
        <taxon>Diceros</taxon>
    </lineage>
</organism>
<dbReference type="EMBL" id="JACDTQ010002535">
    <property type="protein sequence ID" value="KAF5917599.1"/>
    <property type="molecule type" value="Genomic_DNA"/>
</dbReference>
<proteinExistence type="predicted"/>
<dbReference type="Gene3D" id="2.10.25.10">
    <property type="entry name" value="Laminin"/>
    <property type="match status" value="1"/>
</dbReference>
<evidence type="ECO:0000313" key="1">
    <source>
        <dbReference type="EMBL" id="KAF5917599.1"/>
    </source>
</evidence>
<protein>
    <submittedName>
        <fullName evidence="1">Uncharacterized protein</fullName>
    </submittedName>
</protein>
<name>A0A7J7EPA0_DICBM</name>
<sequence>MGNGGCQHHCVQLTVTQHRCQCRPEFQLQEDGRRCVREYAASLGTPAGTPVLYKPIDLSRVPQP</sequence>
<comment type="caution">
    <text evidence="1">The sequence shown here is derived from an EMBL/GenBank/DDBJ whole genome shotgun (WGS) entry which is preliminary data.</text>
</comment>
<gene>
    <name evidence="1" type="ORF">HPG69_008902</name>
</gene>
<evidence type="ECO:0000313" key="2">
    <source>
        <dbReference type="Proteomes" id="UP000551758"/>
    </source>
</evidence>
<dbReference type="Proteomes" id="UP000551758">
    <property type="component" value="Unassembled WGS sequence"/>
</dbReference>